<evidence type="ECO:0000256" key="5">
    <source>
        <dbReference type="ARBA" id="ARBA00023180"/>
    </source>
</evidence>
<dbReference type="Proteomes" id="UP001497600">
    <property type="component" value="Chromosome A"/>
</dbReference>
<comment type="subcellular location">
    <subcellularLocation>
        <location evidence="1">Secreted</location>
        <location evidence="1">Cell wall</location>
    </subcellularLocation>
</comment>
<reference evidence="8 9" key="1">
    <citation type="submission" date="2024-01" db="EMBL/GenBank/DDBJ databases">
        <authorList>
            <consortium name="Genoscope - CEA"/>
            <person name="William W."/>
        </authorList>
    </citation>
    <scope>NUCLEOTIDE SEQUENCE [LARGE SCALE GENOMIC DNA]</scope>
    <source>
        <strain evidence="8 9">29B2s-10</strain>
    </source>
</reference>
<feature type="domain" description="Hyphally-regulated cell wall protein N-terminal" evidence="7">
    <location>
        <begin position="9"/>
        <end position="334"/>
    </location>
</feature>
<feature type="signal peptide" evidence="6">
    <location>
        <begin position="1"/>
        <end position="17"/>
    </location>
</feature>
<organism evidence="8 9">
    <name type="scientific">[Candida] anglica</name>
    <dbReference type="NCBI Taxonomy" id="148631"/>
    <lineage>
        <taxon>Eukaryota</taxon>
        <taxon>Fungi</taxon>
        <taxon>Dikarya</taxon>
        <taxon>Ascomycota</taxon>
        <taxon>Saccharomycotina</taxon>
        <taxon>Pichiomycetes</taxon>
        <taxon>Debaryomycetaceae</taxon>
        <taxon>Kurtzmaniella</taxon>
    </lineage>
</organism>
<accession>A0ABP0EAJ0</accession>
<keyword evidence="5" id="KW-0325">Glycoprotein</keyword>
<evidence type="ECO:0000313" key="9">
    <source>
        <dbReference type="Proteomes" id="UP001497600"/>
    </source>
</evidence>
<keyword evidence="9" id="KW-1185">Reference proteome</keyword>
<keyword evidence="2" id="KW-0134">Cell wall</keyword>
<name>A0ABP0EAJ0_9ASCO</name>
<sequence>MLLQSSLALLLASLTAAQHITNDTTDTSGNVVIPDDVTIDNNVWWSIYNSNLDFSSSKEIKNLGGFYWFGDNYDGYYWISGGTKLINSGIFYMKSVRASNSIMFFTQQFVNSGDFYVIGVQNKWTSVDIPGENWSNNQGASILMYFDTRPGKGATFGTEHHPITNNGQICMRNYFWTSRSSVHGTGCIDIGENSVFQYQESELFPSDQTLYLSTPTSVVLLGSAKQYYPYMISGFGGGNYITHGSQIDRYEYNADSGLLTVHTRDAGSRQPCTMHYNIGLGYHQSMFKILELVDLGPGIGISPQNSTITYEGKVPEYSTTHNGCVLCKDEPMFPPQ</sequence>
<protein>
    <recommendedName>
        <fullName evidence="7">Hyphally-regulated cell wall protein N-terminal domain-containing protein</fullName>
    </recommendedName>
</protein>
<dbReference type="Pfam" id="PF11765">
    <property type="entry name" value="Hyphal_reg_CWP"/>
    <property type="match status" value="1"/>
</dbReference>
<keyword evidence="4 6" id="KW-0732">Signal</keyword>
<evidence type="ECO:0000259" key="7">
    <source>
        <dbReference type="Pfam" id="PF11765"/>
    </source>
</evidence>
<feature type="chain" id="PRO_5047514651" description="Hyphally-regulated cell wall protein N-terminal domain-containing protein" evidence="6">
    <location>
        <begin position="18"/>
        <end position="336"/>
    </location>
</feature>
<evidence type="ECO:0000256" key="3">
    <source>
        <dbReference type="ARBA" id="ARBA00022525"/>
    </source>
</evidence>
<evidence type="ECO:0000256" key="4">
    <source>
        <dbReference type="ARBA" id="ARBA00022729"/>
    </source>
</evidence>
<evidence type="ECO:0000256" key="6">
    <source>
        <dbReference type="SAM" id="SignalP"/>
    </source>
</evidence>
<dbReference type="EMBL" id="OZ004253">
    <property type="protein sequence ID" value="CAK7893679.1"/>
    <property type="molecule type" value="Genomic_DNA"/>
</dbReference>
<evidence type="ECO:0000256" key="2">
    <source>
        <dbReference type="ARBA" id="ARBA00022512"/>
    </source>
</evidence>
<keyword evidence="3" id="KW-0964">Secreted</keyword>
<evidence type="ECO:0000256" key="1">
    <source>
        <dbReference type="ARBA" id="ARBA00004191"/>
    </source>
</evidence>
<evidence type="ECO:0000313" key="8">
    <source>
        <dbReference type="EMBL" id="CAK7893679.1"/>
    </source>
</evidence>
<dbReference type="InterPro" id="IPR021031">
    <property type="entry name" value="Hyphal-reg_cell_wall_N"/>
</dbReference>
<proteinExistence type="predicted"/>
<gene>
    <name evidence="8" type="ORF">CAAN4_A08416</name>
</gene>